<keyword evidence="1" id="KW-1133">Transmembrane helix</keyword>
<keyword evidence="3" id="KW-1185">Reference proteome</keyword>
<dbReference type="EnsemblMetazoa" id="tetur11g04350.1">
    <property type="protein sequence ID" value="tetur11g04350.1"/>
    <property type="gene ID" value="tetur11g04350"/>
</dbReference>
<keyword evidence="1" id="KW-0812">Transmembrane</keyword>
<dbReference type="AlphaFoldDB" id="T1KHG8"/>
<sequence length="176" mass="20619">MANLIVRTGLQLFKKQIRPLTLIDVRCCYQKPNALSTLNKKEEIKGYFVEDFNVKGQFLWAIQSRFLSASLIYMTSSIAMAAASYYTVHSEFAVDIIYALKVMEILEYFDVSDTWNPRVIVGLGLYFITEAPRILIAFRFCKSLRDLLYKYKFIPEPKYRPFKDEPSYDETKINKF</sequence>
<dbReference type="Proteomes" id="UP000015104">
    <property type="component" value="Unassembled WGS sequence"/>
</dbReference>
<keyword evidence="1" id="KW-0472">Membrane</keyword>
<reference evidence="2" key="2">
    <citation type="submission" date="2015-06" db="UniProtKB">
        <authorList>
            <consortium name="EnsemblMetazoa"/>
        </authorList>
    </citation>
    <scope>IDENTIFICATION</scope>
</reference>
<dbReference type="HOGENOM" id="CLU_1527139_0_0_1"/>
<evidence type="ECO:0000313" key="2">
    <source>
        <dbReference type="EnsemblMetazoa" id="tetur11g04350.1"/>
    </source>
</evidence>
<organism evidence="2 3">
    <name type="scientific">Tetranychus urticae</name>
    <name type="common">Two-spotted spider mite</name>
    <dbReference type="NCBI Taxonomy" id="32264"/>
    <lineage>
        <taxon>Eukaryota</taxon>
        <taxon>Metazoa</taxon>
        <taxon>Ecdysozoa</taxon>
        <taxon>Arthropoda</taxon>
        <taxon>Chelicerata</taxon>
        <taxon>Arachnida</taxon>
        <taxon>Acari</taxon>
        <taxon>Acariformes</taxon>
        <taxon>Trombidiformes</taxon>
        <taxon>Prostigmata</taxon>
        <taxon>Eleutherengona</taxon>
        <taxon>Raphignathae</taxon>
        <taxon>Tetranychoidea</taxon>
        <taxon>Tetranychidae</taxon>
        <taxon>Tetranychus</taxon>
    </lineage>
</organism>
<evidence type="ECO:0000256" key="1">
    <source>
        <dbReference type="SAM" id="Phobius"/>
    </source>
</evidence>
<dbReference type="EMBL" id="CAEY01000075">
    <property type="status" value="NOT_ANNOTATED_CDS"/>
    <property type="molecule type" value="Genomic_DNA"/>
</dbReference>
<accession>T1KHG8</accession>
<protein>
    <submittedName>
        <fullName evidence="2">Uncharacterized protein</fullName>
    </submittedName>
</protein>
<feature type="transmembrane region" description="Helical" evidence="1">
    <location>
        <begin position="119"/>
        <end position="141"/>
    </location>
</feature>
<reference evidence="3" key="1">
    <citation type="submission" date="2011-08" db="EMBL/GenBank/DDBJ databases">
        <authorList>
            <person name="Rombauts S."/>
        </authorList>
    </citation>
    <scope>NUCLEOTIDE SEQUENCE</scope>
    <source>
        <strain evidence="3">London</strain>
    </source>
</reference>
<evidence type="ECO:0000313" key="3">
    <source>
        <dbReference type="Proteomes" id="UP000015104"/>
    </source>
</evidence>
<proteinExistence type="predicted"/>
<feature type="transmembrane region" description="Helical" evidence="1">
    <location>
        <begin position="66"/>
        <end position="86"/>
    </location>
</feature>
<name>T1KHG8_TETUR</name>